<sequence length="47" mass="5217">MSELVSEYDADELKSTRPSGGYSVASMIITCGYYPGVLTFLHDGLRW</sequence>
<proteinExistence type="predicted"/>
<keyword evidence="3" id="KW-1185">Reference proteome</keyword>
<keyword evidence="1" id="KW-1133">Transmembrane helix</keyword>
<evidence type="ECO:0000256" key="1">
    <source>
        <dbReference type="SAM" id="Phobius"/>
    </source>
</evidence>
<accession>A0A517MR42</accession>
<evidence type="ECO:0000313" key="3">
    <source>
        <dbReference type="Proteomes" id="UP000319852"/>
    </source>
</evidence>
<gene>
    <name evidence="2" type="ORF">HG15A2_06020</name>
</gene>
<dbReference type="KEGG" id="amob:HG15A2_06020"/>
<dbReference type="RefSeq" id="WP_218932289.1">
    <property type="nucleotide sequence ID" value="NZ_CP036263.1"/>
</dbReference>
<name>A0A517MR42_9BACT</name>
<dbReference type="AlphaFoldDB" id="A0A517MR42"/>
<protein>
    <submittedName>
        <fullName evidence="2">Uncharacterized protein</fullName>
    </submittedName>
</protein>
<keyword evidence="1" id="KW-0472">Membrane</keyword>
<keyword evidence="1" id="KW-0812">Transmembrane</keyword>
<feature type="transmembrane region" description="Helical" evidence="1">
    <location>
        <begin position="20"/>
        <end position="41"/>
    </location>
</feature>
<evidence type="ECO:0000313" key="2">
    <source>
        <dbReference type="EMBL" id="QDS97341.1"/>
    </source>
</evidence>
<reference evidence="2 3" key="1">
    <citation type="submission" date="2019-02" db="EMBL/GenBank/DDBJ databases">
        <title>Deep-cultivation of Planctomycetes and their phenomic and genomic characterization uncovers novel biology.</title>
        <authorList>
            <person name="Wiegand S."/>
            <person name="Jogler M."/>
            <person name="Boedeker C."/>
            <person name="Pinto D."/>
            <person name="Vollmers J."/>
            <person name="Rivas-Marin E."/>
            <person name="Kohn T."/>
            <person name="Peeters S.H."/>
            <person name="Heuer A."/>
            <person name="Rast P."/>
            <person name="Oberbeckmann S."/>
            <person name="Bunk B."/>
            <person name="Jeske O."/>
            <person name="Meyerdierks A."/>
            <person name="Storesund J.E."/>
            <person name="Kallscheuer N."/>
            <person name="Luecker S."/>
            <person name="Lage O.M."/>
            <person name="Pohl T."/>
            <person name="Merkel B.J."/>
            <person name="Hornburger P."/>
            <person name="Mueller R.-W."/>
            <person name="Bruemmer F."/>
            <person name="Labrenz M."/>
            <person name="Spormann A.M."/>
            <person name="Op den Camp H."/>
            <person name="Overmann J."/>
            <person name="Amann R."/>
            <person name="Jetten M.S.M."/>
            <person name="Mascher T."/>
            <person name="Medema M.H."/>
            <person name="Devos D.P."/>
            <person name="Kaster A.-K."/>
            <person name="Ovreas L."/>
            <person name="Rohde M."/>
            <person name="Galperin M.Y."/>
            <person name="Jogler C."/>
        </authorList>
    </citation>
    <scope>NUCLEOTIDE SEQUENCE [LARGE SCALE GENOMIC DNA]</scope>
    <source>
        <strain evidence="2 3">HG15A2</strain>
    </source>
</reference>
<dbReference type="EMBL" id="CP036263">
    <property type="protein sequence ID" value="QDS97341.1"/>
    <property type="molecule type" value="Genomic_DNA"/>
</dbReference>
<organism evidence="2 3">
    <name type="scientific">Adhaeretor mobilis</name>
    <dbReference type="NCBI Taxonomy" id="1930276"/>
    <lineage>
        <taxon>Bacteria</taxon>
        <taxon>Pseudomonadati</taxon>
        <taxon>Planctomycetota</taxon>
        <taxon>Planctomycetia</taxon>
        <taxon>Pirellulales</taxon>
        <taxon>Lacipirellulaceae</taxon>
        <taxon>Adhaeretor</taxon>
    </lineage>
</organism>
<dbReference type="Proteomes" id="UP000319852">
    <property type="component" value="Chromosome"/>
</dbReference>